<dbReference type="EMBL" id="DSRT01000033">
    <property type="protein sequence ID" value="HGW29413.1"/>
    <property type="molecule type" value="Genomic_DNA"/>
</dbReference>
<comment type="caution">
    <text evidence="1">The sequence shown here is derived from an EMBL/GenBank/DDBJ whole genome shotgun (WGS) entry which is preliminary data.</text>
</comment>
<sequence>MMRYAAILCRDDSKKPFAIYVSFNRYYRLEPMLVSRANAITLFHSWVLARIILAAYETIADTNEFNQDDICRWLNYLNIKELEKLVGRLEKNLPLTTQEQDLANELTIYNTKNIIDNLLKISCRPRCILLLDDAALTLTPEYMGEFFDIFRTLKTAKISPKASVYPGTTEYGARFHPTQEGGFHSVWLSVEDSSYSDTMSTIASRRIENYTEIAEDVKEYLKFAAFGIPRAFLFMLKEYQMGGFKTPQQGLNRIIQAHIEARLEEFRSISLKSPKLRTLIEQGETLFSRIVIALKEFNDTQLEKGVKQLRVGISGIDEKPHVERMFNLLIEAGLLYEVPEKVSHGADRNYNRYVPHIAALLNQRAFSANERGWSPRIIVDKLNLKSGKQPLRRAISSLLNKDELDSLKFDLPPCSSCGTERVQQSQKFCHNCGSELIDSSTFESCISLPLHEVPGLTKWQTEKIKKELTKFKTIGDFLSTQDPGAELRRLHRIGQARAEKIINVITGFVDDFLQ</sequence>
<gene>
    <name evidence="1" type="ORF">ENR63_00595</name>
</gene>
<dbReference type="AlphaFoldDB" id="A0A7C4XN63"/>
<protein>
    <submittedName>
        <fullName evidence="1">Zinc ribbon domain-containing protein</fullName>
    </submittedName>
</protein>
<name>A0A7C4XN63_UNCKA</name>
<proteinExistence type="predicted"/>
<evidence type="ECO:0000313" key="1">
    <source>
        <dbReference type="EMBL" id="HGW29413.1"/>
    </source>
</evidence>
<accession>A0A7C4XN63</accession>
<organism evidence="1">
    <name type="scientific">candidate division WWE3 bacterium</name>
    <dbReference type="NCBI Taxonomy" id="2053526"/>
    <lineage>
        <taxon>Bacteria</taxon>
        <taxon>Katanobacteria</taxon>
    </lineage>
</organism>
<reference evidence="1" key="1">
    <citation type="journal article" date="2020" name="mSystems">
        <title>Genome- and Community-Level Interaction Insights into Carbon Utilization and Element Cycling Functions of Hydrothermarchaeota in Hydrothermal Sediment.</title>
        <authorList>
            <person name="Zhou Z."/>
            <person name="Liu Y."/>
            <person name="Xu W."/>
            <person name="Pan J."/>
            <person name="Luo Z.H."/>
            <person name="Li M."/>
        </authorList>
    </citation>
    <scope>NUCLEOTIDE SEQUENCE [LARGE SCALE GENOMIC DNA]</scope>
    <source>
        <strain evidence="1">SpSt-417</strain>
    </source>
</reference>